<reference evidence="1" key="1">
    <citation type="journal article" date="2021" name="Proc. Natl. Acad. Sci. U.S.A.">
        <title>A Catalog of Tens of Thousands of Viruses from Human Metagenomes Reveals Hidden Associations with Chronic Diseases.</title>
        <authorList>
            <person name="Tisza M.J."/>
            <person name="Buck C.B."/>
        </authorList>
    </citation>
    <scope>NUCLEOTIDE SEQUENCE</scope>
    <source>
        <strain evidence="1">Ct0uL16</strain>
    </source>
</reference>
<evidence type="ECO:0000313" key="1">
    <source>
        <dbReference type="EMBL" id="DAE14284.1"/>
    </source>
</evidence>
<dbReference type="EMBL" id="BK015578">
    <property type="protein sequence ID" value="DAE14284.1"/>
    <property type="molecule type" value="Genomic_DNA"/>
</dbReference>
<name>A0A8S5Q6Z5_9CAUD</name>
<sequence length="72" mass="8511">MRVKRMSMDRREAIIEALEKQVPKKPLKSEREIRYCEVFKCPACGFEFSGRVSKFCYRCGQKLDWGESSDKN</sequence>
<accession>A0A8S5Q6Z5</accession>
<proteinExistence type="predicted"/>
<organism evidence="1">
    <name type="scientific">Siphoviridae sp. ct0uL16</name>
    <dbReference type="NCBI Taxonomy" id="2825299"/>
    <lineage>
        <taxon>Viruses</taxon>
        <taxon>Duplodnaviria</taxon>
        <taxon>Heunggongvirae</taxon>
        <taxon>Uroviricota</taxon>
        <taxon>Caudoviricetes</taxon>
    </lineage>
</organism>
<protein>
    <submittedName>
        <fullName evidence="1">Hydrogenase/urease nickel incorporation protein</fullName>
    </submittedName>
</protein>